<dbReference type="PANTHER" id="PTHR47667">
    <property type="entry name" value="REGULATOR OF TY1 TRANSPOSITION PROTEIN 107"/>
    <property type="match status" value="1"/>
</dbReference>
<feature type="domain" description="BRCT" evidence="2">
    <location>
        <begin position="115"/>
        <end position="208"/>
    </location>
</feature>
<evidence type="ECO:0000313" key="3">
    <source>
        <dbReference type="EMBL" id="BAO41339.1"/>
    </source>
</evidence>
<feature type="domain" description="BRCT" evidence="2">
    <location>
        <begin position="348"/>
        <end position="424"/>
    </location>
</feature>
<dbReference type="CDD" id="cd00027">
    <property type="entry name" value="BRCT"/>
    <property type="match status" value="2"/>
</dbReference>
<proteinExistence type="predicted"/>
<accession>W0TGW4</accession>
<dbReference type="Pfam" id="PF00533">
    <property type="entry name" value="BRCT"/>
    <property type="match status" value="1"/>
</dbReference>
<dbReference type="AlphaFoldDB" id="W0TGW4"/>
<protein>
    <submittedName>
        <fullName evidence="3">Regulator of Ty1 transposition protein 107</fullName>
    </submittedName>
</protein>
<feature type="compositionally biased region" description="Basic and acidic residues" evidence="1">
    <location>
        <begin position="524"/>
        <end position="542"/>
    </location>
</feature>
<feature type="compositionally biased region" description="Acidic residues" evidence="1">
    <location>
        <begin position="506"/>
        <end position="523"/>
    </location>
</feature>
<dbReference type="InterPro" id="IPR036420">
    <property type="entry name" value="BRCT_dom_sf"/>
</dbReference>
<dbReference type="PANTHER" id="PTHR47667:SF1">
    <property type="entry name" value="REGULATOR OF TY1 TRANSPOSITION PROTEIN 107"/>
    <property type="match status" value="1"/>
</dbReference>
<dbReference type="Proteomes" id="UP000065495">
    <property type="component" value="Chromosome 6"/>
</dbReference>
<evidence type="ECO:0000259" key="2">
    <source>
        <dbReference type="PROSITE" id="PS50172"/>
    </source>
</evidence>
<dbReference type="GeneID" id="34717276"/>
<evidence type="ECO:0000313" key="4">
    <source>
        <dbReference type="Proteomes" id="UP000065495"/>
    </source>
</evidence>
<dbReference type="Pfam" id="PF16771">
    <property type="entry name" value="RTT107_BRCT_6"/>
    <property type="match status" value="1"/>
</dbReference>
<dbReference type="Pfam" id="PF12738">
    <property type="entry name" value="PTCB-BRCT"/>
    <property type="match status" value="1"/>
</dbReference>
<dbReference type="GO" id="GO:0006302">
    <property type="term" value="P:double-strand break repair"/>
    <property type="evidence" value="ECO:0007669"/>
    <property type="project" value="TreeGrafter"/>
</dbReference>
<dbReference type="GO" id="GO:0035361">
    <property type="term" value="C:Cul8-RING ubiquitin ligase complex"/>
    <property type="evidence" value="ECO:0007669"/>
    <property type="project" value="TreeGrafter"/>
</dbReference>
<organism evidence="3 4">
    <name type="scientific">Kluyveromyces marxianus (strain DMKU3-1042 / BCC 29191 / NBRC 104275)</name>
    <name type="common">Yeast</name>
    <name type="synonym">Candida kefyr</name>
    <dbReference type="NCBI Taxonomy" id="1003335"/>
    <lineage>
        <taxon>Eukaryota</taxon>
        <taxon>Fungi</taxon>
        <taxon>Dikarya</taxon>
        <taxon>Ascomycota</taxon>
        <taxon>Saccharomycotina</taxon>
        <taxon>Saccharomycetes</taxon>
        <taxon>Saccharomycetales</taxon>
        <taxon>Saccharomycetaceae</taxon>
        <taxon>Kluyveromyces</taxon>
    </lineage>
</organism>
<evidence type="ECO:0000256" key="1">
    <source>
        <dbReference type="SAM" id="MobiDB-lite"/>
    </source>
</evidence>
<dbReference type="InterPro" id="IPR031906">
    <property type="entry name" value="RTT107_BRCT_6"/>
</dbReference>
<feature type="region of interest" description="Disordered" evidence="1">
    <location>
        <begin position="491"/>
        <end position="616"/>
    </location>
</feature>
<feature type="domain" description="BRCT" evidence="2">
    <location>
        <begin position="2"/>
        <end position="114"/>
    </location>
</feature>
<sequence length="894" mass="101797">MADTKIFSNLRVLVIKTDDISSDELSNIKRTIEENGALDCVVHEPIRQIDCALVEKERFISQFPEQIHCIITRTVEFSFYRVAAFDLLIPIVSPAWIEDCLKFNRLMRTTCYSPNPIHFLKDCYVYVSKHALNEVEYPFYCSVITAFGGTCMDYLSTKATHIVTWDKNDVAIKAMQKFQKYRVQYVMPNWLIDCLAGLEYVKEDGYLIDVQWDDSQLKRRSEELWEKTMSNLDNWKKTLNFRLEKKVVLGDDLALPGSCYKFFLNWIKQCLGCQITLVAEPSQLAQSNADIYVGHSASSESVSIAKANGLICANIAWFFYVWQMQEFVHPSSKLLLSPLKKPVFTKEELRATFTNYYGEQRYYIQQLTEALGGICTTELTKKNSHLISAIAFGKKFNAAKAWDCCIPVNHLWLEKCYKQGEKLDPMLPEFQQFPVRGGIKSSLGQMALEDIASVTSPLLEKPQKPTELYMDSQEAAIEEPIVIPDKLSDVEDASKGQSEQRKLEEVEAEAEAEVEAEAETEAEAEAKVETIEEKTEQQEVVKESTPFQTNNGPKNIQDASDFSNNHENEFSADKSSIATPMASREATTQFSNESPDPTSQPLTPMSDSMRKAKAKAAEKLHTDIESLNEFQRINKRRRSPEILPEAIQELKKHKALDSKAEELVSYLNISHKPYRIKAVLTNCHENISDLDILVLSKVGIMIYPEVESNTNTVIAPKKARTAKFLKSFSFKPLKYALTPMFITQVLSNIKKEKPIELQMGKYFIPDIDPKVLEKTKLPTKVFERHGFTHVNISDDIPGGCKLISSILKCHGMKEVNPLGKKFDMNDIVKNTGSKKSPDYVLIASKASMAKKFNKCVKDTDKSNKVFVVEWNWCVKSIFNLDIDIEDHEYVIYNK</sequence>
<dbReference type="GO" id="GO:1990683">
    <property type="term" value="P:DNA double-strand break attachment to nuclear envelope"/>
    <property type="evidence" value="ECO:0007669"/>
    <property type="project" value="TreeGrafter"/>
</dbReference>
<dbReference type="OrthoDB" id="342264at2759"/>
<dbReference type="EMBL" id="AP012218">
    <property type="protein sequence ID" value="BAO41339.1"/>
    <property type="molecule type" value="Genomic_DNA"/>
</dbReference>
<feature type="compositionally biased region" description="Polar residues" evidence="1">
    <location>
        <begin position="585"/>
        <end position="606"/>
    </location>
</feature>
<dbReference type="RefSeq" id="XP_022677133.1">
    <property type="nucleotide sequence ID" value="XM_022820697.1"/>
</dbReference>
<dbReference type="Gene3D" id="3.40.50.10190">
    <property type="entry name" value="BRCT domain"/>
    <property type="match status" value="5"/>
</dbReference>
<gene>
    <name evidence="3" type="primary">RTT107</name>
    <name evidence="3" type="ORF">KLMA_60048</name>
</gene>
<dbReference type="Pfam" id="PF16770">
    <property type="entry name" value="RTT107_BRCT_5"/>
    <property type="match status" value="1"/>
</dbReference>
<reference evidence="3 4" key="1">
    <citation type="journal article" date="2015" name="Biotechnol. Biofuels">
        <title>Genetic basis of the highly efficient yeast Kluyveromyces marxianus: complete genome sequence and transcriptome analyses.</title>
        <authorList>
            <person name="Lertwattanasakul N."/>
            <person name="Kosaka T."/>
            <person name="Hosoyama A."/>
            <person name="Suzuki Y."/>
            <person name="Rodrussamee N."/>
            <person name="Matsutani M."/>
            <person name="Murata M."/>
            <person name="Fujimoto N."/>
            <person name="Suprayogi"/>
            <person name="Tsuchikane K."/>
            <person name="Limtong S."/>
            <person name="Fujita N."/>
            <person name="Yamada M."/>
        </authorList>
    </citation>
    <scope>NUCLEOTIDE SEQUENCE [LARGE SCALE GENOMIC DNA]</scope>
    <source>
        <strain evidence="4">DMKU3-1042 / BCC 29191 / NBRC 104275</strain>
    </source>
</reference>
<name>W0TGW4_KLUMD</name>
<feature type="compositionally biased region" description="Basic and acidic residues" evidence="1">
    <location>
        <begin position="491"/>
        <end position="505"/>
    </location>
</feature>
<feature type="compositionally biased region" description="Polar residues" evidence="1">
    <location>
        <begin position="545"/>
        <end position="563"/>
    </location>
</feature>
<dbReference type="InterPro" id="IPR001357">
    <property type="entry name" value="BRCT_dom"/>
</dbReference>
<dbReference type="GO" id="GO:0005634">
    <property type="term" value="C:nucleus"/>
    <property type="evidence" value="ECO:0007669"/>
    <property type="project" value="TreeGrafter"/>
</dbReference>
<dbReference type="VEuPathDB" id="FungiDB:KLMA_60048"/>
<dbReference type="SUPFAM" id="SSF52113">
    <property type="entry name" value="BRCT domain"/>
    <property type="match status" value="3"/>
</dbReference>
<dbReference type="InterPro" id="IPR053036">
    <property type="entry name" value="CellCycle_DNARepair_Reg"/>
</dbReference>
<dbReference type="PROSITE" id="PS50172">
    <property type="entry name" value="BRCT"/>
    <property type="match status" value="3"/>
</dbReference>
<dbReference type="KEGG" id="kmx:KLMA_60048"/>
<dbReference type="SMART" id="SM00292">
    <property type="entry name" value="BRCT"/>
    <property type="match status" value="4"/>
</dbReference>